<keyword evidence="4 15" id="KW-0808">Transferase</keyword>
<evidence type="ECO:0000256" key="10">
    <source>
        <dbReference type="ARBA" id="ARBA00023136"/>
    </source>
</evidence>
<dbReference type="RefSeq" id="XP_022241126.1">
    <property type="nucleotide sequence ID" value="XM_022385418.1"/>
</dbReference>
<dbReference type="Gene3D" id="1.10.510.10">
    <property type="entry name" value="Transferase(Phosphotransferase) domain 1"/>
    <property type="match status" value="1"/>
</dbReference>
<proteinExistence type="inferred from homology"/>
<evidence type="ECO:0000256" key="1">
    <source>
        <dbReference type="ARBA" id="ARBA00004479"/>
    </source>
</evidence>
<dbReference type="SUPFAM" id="SSF57184">
    <property type="entry name" value="Growth factor receptor domain"/>
    <property type="match status" value="3"/>
</dbReference>
<dbReference type="SUPFAM" id="SSF56112">
    <property type="entry name" value="Protein kinase-like (PK-like)"/>
    <property type="match status" value="1"/>
</dbReference>
<dbReference type="Pfam" id="PF07714">
    <property type="entry name" value="PK_Tyr_Ser-Thr"/>
    <property type="match status" value="1"/>
</dbReference>
<dbReference type="InterPro" id="IPR011009">
    <property type="entry name" value="Kinase-like_dom_sf"/>
</dbReference>
<evidence type="ECO:0000313" key="20">
    <source>
        <dbReference type="RefSeq" id="XP_022241125.1"/>
    </source>
</evidence>
<evidence type="ECO:0000313" key="19">
    <source>
        <dbReference type="Proteomes" id="UP000694941"/>
    </source>
</evidence>
<feature type="transmembrane region" description="Helical" evidence="16">
    <location>
        <begin position="793"/>
        <end position="817"/>
    </location>
</feature>
<dbReference type="Gene3D" id="3.30.200.20">
    <property type="entry name" value="Phosphorylase Kinase, domain 1"/>
    <property type="match status" value="1"/>
</dbReference>
<dbReference type="InterPro" id="IPR050122">
    <property type="entry name" value="RTK"/>
</dbReference>
<keyword evidence="5 16" id="KW-0812">Transmembrane</keyword>
<dbReference type="Gene3D" id="3.80.20.20">
    <property type="entry name" value="Receptor L-domain"/>
    <property type="match status" value="2"/>
</dbReference>
<evidence type="ECO:0000256" key="12">
    <source>
        <dbReference type="ARBA" id="ARBA00023170"/>
    </source>
</evidence>
<evidence type="ECO:0000256" key="2">
    <source>
        <dbReference type="ARBA" id="ARBA00011902"/>
    </source>
</evidence>
<evidence type="ECO:0000256" key="17">
    <source>
        <dbReference type="SAM" id="SignalP"/>
    </source>
</evidence>
<keyword evidence="12 15" id="KW-0675">Receptor</keyword>
<evidence type="ECO:0000256" key="16">
    <source>
        <dbReference type="SAM" id="Phobius"/>
    </source>
</evidence>
<protein>
    <recommendedName>
        <fullName evidence="2 15">Receptor protein-tyrosine kinase</fullName>
        <ecNumber evidence="2 15">2.7.10.1</ecNumber>
    </recommendedName>
</protein>
<dbReference type="InterPro" id="IPR001245">
    <property type="entry name" value="Ser-Thr/Tyr_kinase_cat_dom"/>
</dbReference>
<gene>
    <name evidence="20 21" type="primary">LOC106459039</name>
</gene>
<evidence type="ECO:0000256" key="9">
    <source>
        <dbReference type="ARBA" id="ARBA00022989"/>
    </source>
</evidence>
<feature type="signal peptide" evidence="17">
    <location>
        <begin position="1"/>
        <end position="30"/>
    </location>
</feature>
<reference evidence="20 21" key="1">
    <citation type="submission" date="2025-05" db="UniProtKB">
        <authorList>
            <consortium name="RefSeq"/>
        </authorList>
    </citation>
    <scope>IDENTIFICATION</scope>
    <source>
        <tissue evidence="20 21">Muscle</tissue>
    </source>
</reference>
<evidence type="ECO:0000256" key="13">
    <source>
        <dbReference type="ARBA" id="ARBA00023180"/>
    </source>
</evidence>
<evidence type="ECO:0000256" key="14">
    <source>
        <dbReference type="ARBA" id="ARBA00051243"/>
    </source>
</evidence>
<evidence type="ECO:0000256" key="11">
    <source>
        <dbReference type="ARBA" id="ARBA00023137"/>
    </source>
</evidence>
<dbReference type="CDD" id="cd05057">
    <property type="entry name" value="PTKc_EGFR_like"/>
    <property type="match status" value="1"/>
</dbReference>
<dbReference type="InterPro" id="IPR020635">
    <property type="entry name" value="Tyr_kinase_cat_dom"/>
</dbReference>
<dbReference type="CDD" id="cd00064">
    <property type="entry name" value="FU"/>
    <property type="match status" value="3"/>
</dbReference>
<evidence type="ECO:0000313" key="21">
    <source>
        <dbReference type="RefSeq" id="XP_022241126.1"/>
    </source>
</evidence>
<dbReference type="EC" id="2.7.10.1" evidence="2 15"/>
<comment type="subcellular location">
    <subcellularLocation>
        <location evidence="1">Membrane</location>
        <topology evidence="1">Single-pass type I membrane protein</topology>
    </subcellularLocation>
</comment>
<dbReference type="SMART" id="SM00219">
    <property type="entry name" value="TyrKc"/>
    <property type="match status" value="1"/>
</dbReference>
<keyword evidence="7 15" id="KW-0418">Kinase</keyword>
<dbReference type="SMART" id="SM00261">
    <property type="entry name" value="FU"/>
    <property type="match status" value="7"/>
</dbReference>
<dbReference type="Pfam" id="PF00757">
    <property type="entry name" value="Furin-like"/>
    <property type="match status" value="1"/>
</dbReference>
<feature type="domain" description="Protein kinase" evidence="18">
    <location>
        <begin position="863"/>
        <end position="1123"/>
    </location>
</feature>
<feature type="transmembrane region" description="Helical" evidence="16">
    <location>
        <begin position="928"/>
        <end position="956"/>
    </location>
</feature>
<dbReference type="PANTHER" id="PTHR24416">
    <property type="entry name" value="TYROSINE-PROTEIN KINASE RECEPTOR"/>
    <property type="match status" value="1"/>
</dbReference>
<dbReference type="InterPro" id="IPR009030">
    <property type="entry name" value="Growth_fac_rcpt_cys_sf"/>
</dbReference>
<evidence type="ECO:0000259" key="18">
    <source>
        <dbReference type="PROSITE" id="PS50011"/>
    </source>
</evidence>
<keyword evidence="19" id="KW-1185">Reference proteome</keyword>
<dbReference type="InterPro" id="IPR032778">
    <property type="entry name" value="GF_recep_IV"/>
</dbReference>
<comment type="catalytic activity">
    <reaction evidence="14">
        <text>L-tyrosyl-[protein] + ATP = O-phospho-L-tyrosyl-[protein] + ADP + H(+)</text>
        <dbReference type="Rhea" id="RHEA:10596"/>
        <dbReference type="Rhea" id="RHEA-COMP:10136"/>
        <dbReference type="Rhea" id="RHEA-COMP:20101"/>
        <dbReference type="ChEBI" id="CHEBI:15378"/>
        <dbReference type="ChEBI" id="CHEBI:30616"/>
        <dbReference type="ChEBI" id="CHEBI:46858"/>
        <dbReference type="ChEBI" id="CHEBI:61978"/>
        <dbReference type="ChEBI" id="CHEBI:456216"/>
        <dbReference type="EC" id="2.7.10.1"/>
    </reaction>
</comment>
<dbReference type="Proteomes" id="UP000694941">
    <property type="component" value="Unplaced"/>
</dbReference>
<dbReference type="PRINTS" id="PR00109">
    <property type="entry name" value="TYRKINASE"/>
</dbReference>
<keyword evidence="8 15" id="KW-0067">ATP-binding</keyword>
<evidence type="ECO:0000256" key="3">
    <source>
        <dbReference type="ARBA" id="ARBA00022553"/>
    </source>
</evidence>
<dbReference type="Pfam" id="PF14843">
    <property type="entry name" value="GF_recep_IV"/>
    <property type="match status" value="1"/>
</dbReference>
<comment type="similarity">
    <text evidence="15">Belongs to the protein kinase superfamily. Tyr protein kinase family. EGF receptor subfamily.</text>
</comment>
<keyword evidence="13" id="KW-0325">Glycoprotein</keyword>
<evidence type="ECO:0000256" key="15">
    <source>
        <dbReference type="PIRNR" id="PIRNR000619"/>
    </source>
</evidence>
<dbReference type="InterPro" id="IPR006212">
    <property type="entry name" value="Furin_repeat"/>
</dbReference>
<dbReference type="GeneID" id="106459039"/>
<dbReference type="InterPro" id="IPR016245">
    <property type="entry name" value="Tyr_kinase_EGF/ERB/XmrK_rcpt"/>
</dbReference>
<dbReference type="PANTHER" id="PTHR24416:SF566">
    <property type="entry name" value="EPIDERMAL GROWTH FACTOR RECEPTOR"/>
    <property type="match status" value="1"/>
</dbReference>
<organism evidence="19 21">
    <name type="scientific">Limulus polyphemus</name>
    <name type="common">Atlantic horseshoe crab</name>
    <dbReference type="NCBI Taxonomy" id="6850"/>
    <lineage>
        <taxon>Eukaryota</taxon>
        <taxon>Metazoa</taxon>
        <taxon>Ecdysozoa</taxon>
        <taxon>Arthropoda</taxon>
        <taxon>Chelicerata</taxon>
        <taxon>Merostomata</taxon>
        <taxon>Xiphosura</taxon>
        <taxon>Limulidae</taxon>
        <taxon>Limulus</taxon>
    </lineage>
</organism>
<accession>A0ABM1SBX1</accession>
<evidence type="ECO:0000256" key="6">
    <source>
        <dbReference type="ARBA" id="ARBA00022741"/>
    </source>
</evidence>
<dbReference type="Pfam" id="PF01030">
    <property type="entry name" value="Recep_L_domain"/>
    <property type="match status" value="2"/>
</dbReference>
<keyword evidence="6 15" id="KW-0547">Nucleotide-binding</keyword>
<feature type="chain" id="PRO_5045023149" description="Receptor protein-tyrosine kinase" evidence="17">
    <location>
        <begin position="31"/>
        <end position="1387"/>
    </location>
</feature>
<dbReference type="InterPro" id="IPR008266">
    <property type="entry name" value="Tyr_kinase_AS"/>
</dbReference>
<dbReference type="PIRSF" id="PIRSF000619">
    <property type="entry name" value="TyrPK_EGF-R"/>
    <property type="match status" value="1"/>
</dbReference>
<keyword evidence="17" id="KW-0732">Signal</keyword>
<dbReference type="Gene3D" id="2.10.220.10">
    <property type="entry name" value="Hormone Receptor, Insulin-like Growth Factor Receptor 1, Chain A, domain 2"/>
    <property type="match status" value="3"/>
</dbReference>
<evidence type="ECO:0000256" key="7">
    <source>
        <dbReference type="ARBA" id="ARBA00022777"/>
    </source>
</evidence>
<dbReference type="InterPro" id="IPR000494">
    <property type="entry name" value="Rcpt_L-dom"/>
</dbReference>
<dbReference type="InterPro" id="IPR000719">
    <property type="entry name" value="Prot_kinase_dom"/>
</dbReference>
<dbReference type="InterPro" id="IPR036941">
    <property type="entry name" value="Rcpt_L-dom_sf"/>
</dbReference>
<dbReference type="InterPro" id="IPR006211">
    <property type="entry name" value="Furin-like_Cys-rich_dom"/>
</dbReference>
<dbReference type="RefSeq" id="XP_022241125.1">
    <property type="nucleotide sequence ID" value="XM_022385417.1"/>
</dbReference>
<dbReference type="PROSITE" id="PS50011">
    <property type="entry name" value="PROTEIN_KINASE_DOM"/>
    <property type="match status" value="1"/>
</dbReference>
<evidence type="ECO:0000256" key="8">
    <source>
        <dbReference type="ARBA" id="ARBA00022840"/>
    </source>
</evidence>
<dbReference type="PROSITE" id="PS00109">
    <property type="entry name" value="PROTEIN_KINASE_TYR"/>
    <property type="match status" value="1"/>
</dbReference>
<evidence type="ECO:0000256" key="5">
    <source>
        <dbReference type="ARBA" id="ARBA00022692"/>
    </source>
</evidence>
<name>A0ABM1SBX1_LIMPO</name>
<keyword evidence="3" id="KW-0597">Phosphoprotein</keyword>
<evidence type="ECO:0000256" key="4">
    <source>
        <dbReference type="ARBA" id="ARBA00022679"/>
    </source>
</evidence>
<keyword evidence="10 15" id="KW-0472">Membrane</keyword>
<keyword evidence="9 16" id="KW-1133">Transmembrane helix</keyword>
<keyword evidence="11 15" id="KW-0829">Tyrosine-protein kinase</keyword>
<sequence length="1387" mass="156367">MNRIMFREERIHASRLVIVLILWLVTETFQFPEKGKICLGTSSRMFRPNDAQNHNKNLLERYTNCTYVEGNLELTWLTEDSDLTFLHDIREVTGYVLISLVTVKRIVFPNLMIIRGRNLMLFNGMFTNVSFSLFINHSTIESLEFPALRDILNGNVGFLNNGNLCFIDTIKWKEILSGQDSEVFIYNSTRSTDQECQPCDESCEDGCWGEGPENCQKFSKTKCSPQCYQGRCYGPNPRECCHLFCAGGCTGPKQSDCLACRNFHDDNVCKQECPPMKRYNPSTYSWEDNPKGKYAYGATCVKNCPEHLLKDNGACVRSCPPDKKAENGECVPCEGPCPKSCIGVEVLHSGNIEKFRDCTVIEGSITILESTFKNYTDFEENSTGIMYPAMHPSQLEVFSTLKEITGYLNIQASNPYFKNLSCFRNLEVIGGRQTTDQYASLHIMQTSLETLGLKSLKKIRSGNVMIYENTKLCLANSIKWEDLMIYNTIPALVQYNANEEYCRKKKLVCHNQCKGNHCWGSHPDECLSCEAYRLGDTCVKNCTEMDNTYHIGNYECKHCHSECIGGCNGSGNGNCTQCRNVKDGPYCVASCPVTKYSDYGICKVCHQHCVKGCTGPSNTVGPGGCNSCDKAIETKNKSVMCLAADEPCPEGYYTEYIGPSDKSLNDLVGKPLFRKCHVECKNCTGYGAHTSLCECKNYISGEQCKSSCPIDHYAHNATQACVKCAKECRECVGPSTMDCKDCRNFKVYLSDDETKFNCTVLCPPEKPYRVLQESPYCSSVDPLENSEENNQRLILGVTIGPSLVFLLLVLGIVYWLLQRAWTAKNTVKMAEKFTELNNDSEPVIPSNIKPNLAQLRLVKEAELYRGGIMGNGAFGTVYKGVWIPTGENVKIPVAIKVLNDDNSDMGPSNNNAFLEEAKIMASVDHPNVLKLLAVCVTSQVMVITQLMPLGCLLNYVQNNKKKIGSKPLLNWCTQIARGMAYLEEKRMVHRDLALRNVLLYNPGCIKITDFGLAKLLDTNEESYKAEGGKMPLKWLALECIQHRIFTHKSDVWAFGVTVWELLTYGDKPYEHLKAREVPDLLEKGERLPQPSICTLDVYMIMIKCWMLDAESRPSFKELADEFAKMARDPGRYLVVQGDKLMRLPSYSPQDEKELIHNFSTIKEGPEVIMDAEEYLQPKTDLSNSSECSPPLTPVKKFMVDRGFESQPCSPTNPVHFDFNTQLPSSSRCRGHQSAASGRYSMDPLRDVVRDTHCDEVDRAHLRSTTLPSDLKKKRANYLKLAVDDEDYLIPSLSTNQSANYMDLIEDTNCADFQHKKPPTYSSCVETQKNGLDNFEYLLMNDSYNKSETVPLRFSEEEEDEDKVFISEADQRKQELLPLNHRSNDTAV</sequence>
<dbReference type="SUPFAM" id="SSF52058">
    <property type="entry name" value="L domain-like"/>
    <property type="match status" value="2"/>
</dbReference>